<dbReference type="Gene3D" id="3.40.50.300">
    <property type="entry name" value="P-loop containing nucleotide triphosphate hydrolases"/>
    <property type="match status" value="1"/>
</dbReference>
<dbReference type="GO" id="GO:0005524">
    <property type="term" value="F:ATP binding"/>
    <property type="evidence" value="ECO:0007669"/>
    <property type="project" value="UniProtKB-KW"/>
</dbReference>
<evidence type="ECO:0000256" key="3">
    <source>
        <dbReference type="ARBA" id="ARBA00022840"/>
    </source>
</evidence>
<feature type="non-terminal residue" evidence="6">
    <location>
        <position position="369"/>
    </location>
</feature>
<name>Q1MZH2_9GAMM</name>
<sequence length="369" mass="40902">MAQDLKLSLPYLVKKLLALGHLSQDQVAEINQKGMNGQSHPAMAIASHQMLSAKDAHLHLSEDFVMQVIAQDAAVPVFNIDPLKIKASEVTPTMSFAFAKRHGLLPVAVSQDAVTVATADPFSQQWVEDIEHINRRSVEIVVAKPSDIARYQIEFFTLAASVSGAKHKHQKQGGNLESLVELGTKGKSDANDEHIVNIVDWLFQYAFEQRASDIHIEPRREVARVRFRIDGVLHPVYEFPSTVGTAVTSRIKSLGRMNIAEKRKPQDSRVKTLTPNGQEVELRLSTMPTAFGEKLVMRIFDPEVVLKNYSELGFNKEDHQLWQAMTANTAGIILVTGPTGSGKTTTLYSTLKQLANEEVNVCTVEDPMK</sequence>
<evidence type="ECO:0000256" key="2">
    <source>
        <dbReference type="ARBA" id="ARBA00022741"/>
    </source>
</evidence>
<comment type="caution">
    <text evidence="6">The sequence shown here is derived from an EMBL/GenBank/DDBJ whole genome shotgun (WGS) entry which is preliminary data.</text>
</comment>
<dbReference type="Gene3D" id="3.30.300.160">
    <property type="entry name" value="Type II secretion system, protein E, N-terminal domain"/>
    <property type="match status" value="1"/>
</dbReference>
<dbReference type="Pfam" id="PF00437">
    <property type="entry name" value="T2SSE"/>
    <property type="match status" value="1"/>
</dbReference>
<feature type="domain" description="Bacterial type II secretion system protein E" evidence="4">
    <location>
        <begin position="190"/>
        <end position="368"/>
    </location>
</feature>
<evidence type="ECO:0000259" key="5">
    <source>
        <dbReference type="Pfam" id="PF05157"/>
    </source>
</evidence>
<dbReference type="AlphaFoldDB" id="Q1MZH2"/>
<evidence type="ECO:0000259" key="4">
    <source>
        <dbReference type="Pfam" id="PF00437"/>
    </source>
</evidence>
<evidence type="ECO:0000313" key="7">
    <source>
        <dbReference type="Proteomes" id="UP000004263"/>
    </source>
</evidence>
<dbReference type="RefSeq" id="WP_007016658.1">
    <property type="nucleotide sequence ID" value="NZ_AAQH01000018.1"/>
</dbReference>
<dbReference type="InterPro" id="IPR037257">
    <property type="entry name" value="T2SS_E_N_sf"/>
</dbReference>
<dbReference type="GO" id="GO:0005886">
    <property type="term" value="C:plasma membrane"/>
    <property type="evidence" value="ECO:0007669"/>
    <property type="project" value="TreeGrafter"/>
</dbReference>
<evidence type="ECO:0000313" key="6">
    <source>
        <dbReference type="EMBL" id="EAT11439.1"/>
    </source>
</evidence>
<dbReference type="STRING" id="207949.RED65_05967"/>
<accession>Q1MZH2</accession>
<dbReference type="Proteomes" id="UP000004263">
    <property type="component" value="Unassembled WGS sequence"/>
</dbReference>
<dbReference type="GO" id="GO:0016887">
    <property type="term" value="F:ATP hydrolysis activity"/>
    <property type="evidence" value="ECO:0007669"/>
    <property type="project" value="TreeGrafter"/>
</dbReference>
<dbReference type="PANTHER" id="PTHR30258">
    <property type="entry name" value="TYPE II SECRETION SYSTEM PROTEIN GSPE-RELATED"/>
    <property type="match status" value="1"/>
</dbReference>
<dbReference type="InterPro" id="IPR001482">
    <property type="entry name" value="T2SS/T4SS_dom"/>
</dbReference>
<dbReference type="Gene3D" id="3.30.450.90">
    <property type="match status" value="1"/>
</dbReference>
<comment type="similarity">
    <text evidence="1">Belongs to the GSP E family.</text>
</comment>
<proteinExistence type="inferred from homology"/>
<keyword evidence="3" id="KW-0067">ATP-binding</keyword>
<protein>
    <submittedName>
        <fullName evidence="6">Probable secretion pathway ATPase</fullName>
    </submittedName>
</protein>
<dbReference type="Pfam" id="PF05157">
    <property type="entry name" value="MshEN"/>
    <property type="match status" value="1"/>
</dbReference>
<dbReference type="EMBL" id="AAQH01000018">
    <property type="protein sequence ID" value="EAT11439.1"/>
    <property type="molecule type" value="Genomic_DNA"/>
</dbReference>
<gene>
    <name evidence="6" type="ORF">RED65_05967</name>
</gene>
<dbReference type="SUPFAM" id="SSF52540">
    <property type="entry name" value="P-loop containing nucleoside triphosphate hydrolases"/>
    <property type="match status" value="1"/>
</dbReference>
<dbReference type="InterPro" id="IPR007831">
    <property type="entry name" value="T2SS_GspE_N"/>
</dbReference>
<evidence type="ECO:0000256" key="1">
    <source>
        <dbReference type="ARBA" id="ARBA00006611"/>
    </source>
</evidence>
<feature type="domain" description="Type II secretion system protein GspE N-terminal" evidence="5">
    <location>
        <begin position="75"/>
        <end position="156"/>
    </location>
</feature>
<dbReference type="PANTHER" id="PTHR30258:SF13">
    <property type="entry name" value="SECRETION PATHWAY ATPASE-RELATED"/>
    <property type="match status" value="1"/>
</dbReference>
<organism evidence="6 7">
    <name type="scientific">Bermanella marisrubri</name>
    <dbReference type="NCBI Taxonomy" id="207949"/>
    <lineage>
        <taxon>Bacteria</taxon>
        <taxon>Pseudomonadati</taxon>
        <taxon>Pseudomonadota</taxon>
        <taxon>Gammaproteobacteria</taxon>
        <taxon>Oceanospirillales</taxon>
        <taxon>Oceanospirillaceae</taxon>
        <taxon>Bermanella</taxon>
    </lineage>
</organism>
<dbReference type="InterPro" id="IPR027417">
    <property type="entry name" value="P-loop_NTPase"/>
</dbReference>
<reference evidence="6 7" key="1">
    <citation type="submission" date="2006-03" db="EMBL/GenBank/DDBJ databases">
        <authorList>
            <person name="Pinhassi J."/>
            <person name="Pedros-Alio C."/>
            <person name="Ferriera S."/>
            <person name="Johnson J."/>
            <person name="Kravitz S."/>
            <person name="Halpern A."/>
            <person name="Remington K."/>
            <person name="Beeson K."/>
            <person name="Tran B."/>
            <person name="Rogers Y.-H."/>
            <person name="Friedman R."/>
            <person name="Venter J.C."/>
        </authorList>
    </citation>
    <scope>NUCLEOTIDE SEQUENCE [LARGE SCALE GENOMIC DNA]</scope>
    <source>
        <strain evidence="6 7">RED65</strain>
    </source>
</reference>
<dbReference type="SUPFAM" id="SSF160246">
    <property type="entry name" value="EspE N-terminal domain-like"/>
    <property type="match status" value="1"/>
</dbReference>
<keyword evidence="2" id="KW-0547">Nucleotide-binding</keyword>
<keyword evidence="7" id="KW-1185">Reference proteome</keyword>
<dbReference type="HOGENOM" id="CLU_772798_0_0_6"/>